<accession>A0A2Z7AP58</accession>
<protein>
    <submittedName>
        <fullName evidence="1">Uncharacterized protein</fullName>
    </submittedName>
</protein>
<organism evidence="1 2">
    <name type="scientific">Dorcoceras hygrometricum</name>
    <dbReference type="NCBI Taxonomy" id="472368"/>
    <lineage>
        <taxon>Eukaryota</taxon>
        <taxon>Viridiplantae</taxon>
        <taxon>Streptophyta</taxon>
        <taxon>Embryophyta</taxon>
        <taxon>Tracheophyta</taxon>
        <taxon>Spermatophyta</taxon>
        <taxon>Magnoliopsida</taxon>
        <taxon>eudicotyledons</taxon>
        <taxon>Gunneridae</taxon>
        <taxon>Pentapetalae</taxon>
        <taxon>asterids</taxon>
        <taxon>lamiids</taxon>
        <taxon>Lamiales</taxon>
        <taxon>Gesneriaceae</taxon>
        <taxon>Didymocarpoideae</taxon>
        <taxon>Trichosporeae</taxon>
        <taxon>Loxocarpinae</taxon>
        <taxon>Dorcoceras</taxon>
    </lineage>
</organism>
<gene>
    <name evidence="1" type="ORF">F511_36491</name>
</gene>
<reference evidence="1 2" key="1">
    <citation type="journal article" date="2015" name="Proc. Natl. Acad. Sci. U.S.A.">
        <title>The resurrection genome of Boea hygrometrica: A blueprint for survival of dehydration.</title>
        <authorList>
            <person name="Xiao L."/>
            <person name="Yang G."/>
            <person name="Zhang L."/>
            <person name="Yang X."/>
            <person name="Zhao S."/>
            <person name="Ji Z."/>
            <person name="Zhou Q."/>
            <person name="Hu M."/>
            <person name="Wang Y."/>
            <person name="Chen M."/>
            <person name="Xu Y."/>
            <person name="Jin H."/>
            <person name="Xiao X."/>
            <person name="Hu G."/>
            <person name="Bao F."/>
            <person name="Hu Y."/>
            <person name="Wan P."/>
            <person name="Li L."/>
            <person name="Deng X."/>
            <person name="Kuang T."/>
            <person name="Xiang C."/>
            <person name="Zhu J.K."/>
            <person name="Oliver M.J."/>
            <person name="He Y."/>
        </authorList>
    </citation>
    <scope>NUCLEOTIDE SEQUENCE [LARGE SCALE GENOMIC DNA]</scope>
    <source>
        <strain evidence="2">cv. XS01</strain>
    </source>
</reference>
<dbReference type="EMBL" id="KV013432">
    <property type="protein sequence ID" value="KZV23595.1"/>
    <property type="molecule type" value="Genomic_DNA"/>
</dbReference>
<dbReference type="Proteomes" id="UP000250235">
    <property type="component" value="Unassembled WGS sequence"/>
</dbReference>
<evidence type="ECO:0000313" key="1">
    <source>
        <dbReference type="EMBL" id="KZV23595.1"/>
    </source>
</evidence>
<dbReference type="Pfam" id="PF14223">
    <property type="entry name" value="Retrotran_gag_2"/>
    <property type="match status" value="1"/>
</dbReference>
<evidence type="ECO:0000313" key="2">
    <source>
        <dbReference type="Proteomes" id="UP000250235"/>
    </source>
</evidence>
<sequence length="115" mass="13288">MKNPLAAILDSNKLTGANYLDCVRNLKIVLDSKKLLYTLEKSPPKEAPAGVSPEELTKLNTWWDQELKARFYILASISNELQRLIEETWYAADIHHHLKELHGENSRAKRFTKRT</sequence>
<keyword evidence="2" id="KW-1185">Reference proteome</keyword>
<dbReference type="AlphaFoldDB" id="A0A2Z7AP58"/>
<name>A0A2Z7AP58_9LAMI</name>
<dbReference type="OrthoDB" id="1920930at2759"/>
<proteinExistence type="predicted"/>